<accession>A0A9D1IHN9</accession>
<protein>
    <recommendedName>
        <fullName evidence="3">Prokaryotic metallothionein</fullName>
    </recommendedName>
</protein>
<proteinExistence type="predicted"/>
<evidence type="ECO:0000313" key="2">
    <source>
        <dbReference type="Proteomes" id="UP000824083"/>
    </source>
</evidence>
<dbReference type="AlphaFoldDB" id="A0A9D1IHN9"/>
<comment type="caution">
    <text evidence="1">The sequence shown here is derived from an EMBL/GenBank/DDBJ whole genome shotgun (WGS) entry which is preliminary data.</text>
</comment>
<dbReference type="InterPro" id="IPR049708">
    <property type="entry name" value="PP0621-like"/>
</dbReference>
<name>A0A9D1IHN9_9BURK</name>
<evidence type="ECO:0000313" key="1">
    <source>
        <dbReference type="EMBL" id="HIU36861.1"/>
    </source>
</evidence>
<dbReference type="NCBIfam" id="NF041023">
    <property type="entry name" value="PP0621_fam"/>
    <property type="match status" value="1"/>
</dbReference>
<reference evidence="1" key="2">
    <citation type="journal article" date="2021" name="PeerJ">
        <title>Extensive microbial diversity within the chicken gut microbiome revealed by metagenomics and culture.</title>
        <authorList>
            <person name="Gilroy R."/>
            <person name="Ravi A."/>
            <person name="Getino M."/>
            <person name="Pursley I."/>
            <person name="Horton D.L."/>
            <person name="Alikhan N.F."/>
            <person name="Baker D."/>
            <person name="Gharbi K."/>
            <person name="Hall N."/>
            <person name="Watson M."/>
            <person name="Adriaenssens E.M."/>
            <person name="Foster-Nyarko E."/>
            <person name="Jarju S."/>
            <person name="Secka A."/>
            <person name="Antonio M."/>
            <person name="Oren A."/>
            <person name="Chaudhuri R.R."/>
            <person name="La Ragione R."/>
            <person name="Hildebrand F."/>
            <person name="Pallen M.J."/>
        </authorList>
    </citation>
    <scope>NUCLEOTIDE SEQUENCE</scope>
    <source>
        <strain evidence="1">7463</strain>
    </source>
</reference>
<organism evidence="1 2">
    <name type="scientific">Candidatus Aphodousia faecigallinarum</name>
    <dbReference type="NCBI Taxonomy" id="2840677"/>
    <lineage>
        <taxon>Bacteria</taxon>
        <taxon>Pseudomonadati</taxon>
        <taxon>Pseudomonadota</taxon>
        <taxon>Betaproteobacteria</taxon>
        <taxon>Burkholderiales</taxon>
        <taxon>Sutterellaceae</taxon>
        <taxon>Sutterellaceae incertae sedis</taxon>
        <taxon>Candidatus Aphodousia</taxon>
    </lineage>
</organism>
<dbReference type="EMBL" id="DVMY01000023">
    <property type="protein sequence ID" value="HIU36861.1"/>
    <property type="molecule type" value="Genomic_DNA"/>
</dbReference>
<dbReference type="Proteomes" id="UP000824083">
    <property type="component" value="Unassembled WGS sequence"/>
</dbReference>
<reference evidence="1" key="1">
    <citation type="submission" date="2020-10" db="EMBL/GenBank/DDBJ databases">
        <authorList>
            <person name="Gilroy R."/>
        </authorList>
    </citation>
    <scope>NUCLEOTIDE SEQUENCE</scope>
    <source>
        <strain evidence="1">7463</strain>
    </source>
</reference>
<gene>
    <name evidence="1" type="ORF">IAC56_01065</name>
</gene>
<evidence type="ECO:0008006" key="3">
    <source>
        <dbReference type="Google" id="ProtNLM"/>
    </source>
</evidence>
<sequence length="80" mass="9096">MLSKLLFFVLLGLLLFVLWQKKRMPQVKKEQTEQRIPKAKKMVQCPVCGVHFAEVDGVWVSGITYCSQACAEKAKAGKKR</sequence>